<comment type="cofactor">
    <cofactor evidence="20">
        <name>Mg(2+)</name>
        <dbReference type="ChEBI" id="CHEBI:18420"/>
    </cofactor>
    <text evidence="20">Binds 1 Mg(2+) ion per subunit.</text>
</comment>
<proteinExistence type="inferred from homology"/>
<evidence type="ECO:0000256" key="6">
    <source>
        <dbReference type="ARBA" id="ARBA00022490"/>
    </source>
</evidence>
<dbReference type="PROSITE" id="PS00101">
    <property type="entry name" value="HEXAPEP_TRANSFERASES"/>
    <property type="match status" value="1"/>
</dbReference>
<keyword evidence="16 20" id="KW-0961">Cell wall biogenesis/degradation</keyword>
<keyword evidence="15 20" id="KW-0012">Acyltransferase</keyword>
<dbReference type="SUPFAM" id="SSF51161">
    <property type="entry name" value="Trimeric LpxA-like enzymes"/>
    <property type="match status" value="1"/>
</dbReference>
<evidence type="ECO:0000256" key="8">
    <source>
        <dbReference type="ARBA" id="ARBA00022695"/>
    </source>
</evidence>
<dbReference type="InterPro" id="IPR050065">
    <property type="entry name" value="GlmU-like"/>
</dbReference>
<dbReference type="GO" id="GO:0000287">
    <property type="term" value="F:magnesium ion binding"/>
    <property type="evidence" value="ECO:0007669"/>
    <property type="project" value="UniProtKB-UniRule"/>
</dbReference>
<evidence type="ECO:0000256" key="3">
    <source>
        <dbReference type="ARBA" id="ARBA00005208"/>
    </source>
</evidence>
<dbReference type="GO" id="GO:0008360">
    <property type="term" value="P:regulation of cell shape"/>
    <property type="evidence" value="ECO:0007669"/>
    <property type="project" value="UniProtKB-KW"/>
</dbReference>
<comment type="pathway">
    <text evidence="3 20">Nucleotide-sugar biosynthesis; UDP-N-acetyl-alpha-D-glucosamine biosynthesis; UDP-N-acetyl-alpha-D-glucosamine from N-acetyl-alpha-D-glucosamine 1-phosphate: step 1/1.</text>
</comment>
<dbReference type="GO" id="GO:0016020">
    <property type="term" value="C:membrane"/>
    <property type="evidence" value="ECO:0007669"/>
    <property type="project" value="GOC"/>
</dbReference>
<dbReference type="OrthoDB" id="9775031at2"/>
<comment type="caution">
    <text evidence="22">The sequence shown here is derived from an EMBL/GenBank/DDBJ whole genome shotgun (WGS) entry which is preliminary data.</text>
</comment>
<dbReference type="Proteomes" id="UP000036503">
    <property type="component" value="Unassembled WGS sequence"/>
</dbReference>
<feature type="binding site" evidence="20">
    <location>
        <position position="170"/>
    </location>
    <ligand>
        <name>UDP-N-acetyl-alpha-D-glucosamine</name>
        <dbReference type="ChEBI" id="CHEBI:57705"/>
    </ligand>
</feature>
<evidence type="ECO:0000256" key="12">
    <source>
        <dbReference type="ARBA" id="ARBA00022960"/>
    </source>
</evidence>
<comment type="subunit">
    <text evidence="20">Homotrimer.</text>
</comment>
<sequence length="457" mass="49445">MKDTIALILAAGKGTRMKSKVPKVLHRVGGIPMVEQVLRTVKAAGMQRQIVVVGFGGEAVQEYLGDRAETVMQTEQLGTGHAVLQAETLLRGAAGTLLVTCGDTPLVTKDTFRYMLEQHEKSHAAATVLTTHMPDPTGYGRVMRDDAGRVIKIVEQKDGSPAELAVNEVNAGIYCFDMELLWDMLHRITNTNAQGEYYLTDIIGMLVSAGKLVSAFAAPDYKETLGVNSRQQMAEAEQVLRCRKLNELMTEGVSVIDPDNTYVDTTVFVGCDTVLYPGTILEGDTHIGEDCQIGPYVRMTNVKMGNGNHLQFTYAHDCEIKNGCEVGPFVHFRPDTTIGNHVKVGNYMEVKNSIIGDGTKLPHLSYIGDSDVGSCVNIGCGTITVNYDGKNKHRTAIADHAFVGCNSNLVAPVSVGKYAYVGAGSTVTKDVPAGALAVGRAKQRNIEGWVKDNTYKK</sequence>
<feature type="binding site" evidence="20">
    <location>
        <position position="228"/>
    </location>
    <ligand>
        <name>Mg(2+)</name>
        <dbReference type="ChEBI" id="CHEBI:18420"/>
    </ligand>
</feature>
<comment type="catalytic activity">
    <reaction evidence="17 20">
        <text>alpha-D-glucosamine 1-phosphate + acetyl-CoA = N-acetyl-alpha-D-glucosamine 1-phosphate + CoA + H(+)</text>
        <dbReference type="Rhea" id="RHEA:13725"/>
        <dbReference type="ChEBI" id="CHEBI:15378"/>
        <dbReference type="ChEBI" id="CHEBI:57287"/>
        <dbReference type="ChEBI" id="CHEBI:57288"/>
        <dbReference type="ChEBI" id="CHEBI:57776"/>
        <dbReference type="ChEBI" id="CHEBI:58516"/>
        <dbReference type="EC" id="2.3.1.157"/>
    </reaction>
</comment>
<keyword evidence="9 20" id="KW-0479">Metal-binding</keyword>
<dbReference type="GO" id="GO:0009252">
    <property type="term" value="P:peptidoglycan biosynthetic process"/>
    <property type="evidence" value="ECO:0007669"/>
    <property type="project" value="UniProtKB-UniRule"/>
</dbReference>
<evidence type="ECO:0000256" key="19">
    <source>
        <dbReference type="ARBA" id="ARBA00049628"/>
    </source>
</evidence>
<organism evidence="22 23">
    <name type="scientific">Megasphaera cerevisiae DSM 20462</name>
    <dbReference type="NCBI Taxonomy" id="1122219"/>
    <lineage>
        <taxon>Bacteria</taxon>
        <taxon>Bacillati</taxon>
        <taxon>Bacillota</taxon>
        <taxon>Negativicutes</taxon>
        <taxon>Veillonellales</taxon>
        <taxon>Veillonellaceae</taxon>
        <taxon>Megasphaera</taxon>
    </lineage>
</organism>
<gene>
    <name evidence="20 22" type="primary">glmU</name>
    <name evidence="22" type="ORF">AB840_10285</name>
</gene>
<keyword evidence="14 20" id="KW-0511">Multifunctional enzyme</keyword>
<evidence type="ECO:0000256" key="5">
    <source>
        <dbReference type="ARBA" id="ARBA00007947"/>
    </source>
</evidence>
<feature type="binding site" evidence="20">
    <location>
        <position position="228"/>
    </location>
    <ligand>
        <name>UDP-N-acetyl-alpha-D-glucosamine</name>
        <dbReference type="ChEBI" id="CHEBI:57705"/>
    </ligand>
</feature>
<keyword evidence="8 20" id="KW-0548">Nucleotidyltransferase</keyword>
<reference evidence="22 23" key="1">
    <citation type="submission" date="2015-06" db="EMBL/GenBank/DDBJ databases">
        <title>Draft genome sequence of beer spoilage bacterium Megasphaera cerevisiae type strain 20462.</title>
        <authorList>
            <person name="Kutumbaka K."/>
            <person name="Pasmowitz J."/>
            <person name="Mategko J."/>
            <person name="Reyes D."/>
            <person name="Friedrich A."/>
            <person name="Han S."/>
            <person name="Martens-Habbena W."/>
            <person name="Neal-McKinney J."/>
            <person name="Janagama H.K."/>
            <person name="Nadala C."/>
            <person name="Samadpour M."/>
        </authorList>
    </citation>
    <scope>NUCLEOTIDE SEQUENCE [LARGE SCALE GENOMIC DNA]</scope>
    <source>
        <strain evidence="22 23">DSM 20462</strain>
    </source>
</reference>
<comment type="caution">
    <text evidence="20">Lacks conserved residue(s) required for the propagation of feature annotation.</text>
</comment>
<feature type="binding site" evidence="20">
    <location>
        <position position="73"/>
    </location>
    <ligand>
        <name>UDP-N-acetyl-alpha-D-glucosamine</name>
        <dbReference type="ChEBI" id="CHEBI:57705"/>
    </ligand>
</feature>
<evidence type="ECO:0000256" key="10">
    <source>
        <dbReference type="ARBA" id="ARBA00022737"/>
    </source>
</evidence>
<evidence type="ECO:0000256" key="11">
    <source>
        <dbReference type="ARBA" id="ARBA00022842"/>
    </source>
</evidence>
<dbReference type="Gene3D" id="3.90.550.10">
    <property type="entry name" value="Spore Coat Polysaccharide Biosynthesis Protein SpsA, Chain A"/>
    <property type="match status" value="1"/>
</dbReference>
<feature type="domain" description="Nucleotidyl transferase" evidence="21">
    <location>
        <begin position="6"/>
        <end position="220"/>
    </location>
</feature>
<dbReference type="InterPro" id="IPR001451">
    <property type="entry name" value="Hexapep"/>
</dbReference>
<feature type="region of interest" description="N-acetyltransferase" evidence="20">
    <location>
        <begin position="252"/>
        <end position="457"/>
    </location>
</feature>
<dbReference type="InterPro" id="IPR038009">
    <property type="entry name" value="GlmU_C_LbH"/>
</dbReference>
<dbReference type="InterPro" id="IPR029044">
    <property type="entry name" value="Nucleotide-diphossugar_trans"/>
</dbReference>
<feature type="binding site" evidence="20">
    <location>
        <begin position="78"/>
        <end position="79"/>
    </location>
    <ligand>
        <name>UDP-N-acetyl-alpha-D-glucosamine</name>
        <dbReference type="ChEBI" id="CHEBI:57705"/>
    </ligand>
</feature>
<keyword evidence="11 20" id="KW-0460">Magnesium</keyword>
<dbReference type="EMBL" id="LEKT01000036">
    <property type="protein sequence ID" value="KMO86011.1"/>
    <property type="molecule type" value="Genomic_DNA"/>
</dbReference>
<feature type="binding site" evidence="20">
    <location>
        <position position="366"/>
    </location>
    <ligand>
        <name>UDP-N-acetyl-alpha-D-glucosamine</name>
        <dbReference type="ChEBI" id="CHEBI:57705"/>
    </ligand>
</feature>
<feature type="binding site" evidence="20">
    <location>
        <position position="333"/>
    </location>
    <ligand>
        <name>UDP-N-acetyl-alpha-D-glucosamine</name>
        <dbReference type="ChEBI" id="CHEBI:57705"/>
    </ligand>
</feature>
<dbReference type="InterPro" id="IPR005882">
    <property type="entry name" value="Bifunctional_GlmU"/>
</dbReference>
<dbReference type="InParanoid" id="A0A0J6ZMB4"/>
<dbReference type="InterPro" id="IPR005835">
    <property type="entry name" value="NTP_transferase_dom"/>
</dbReference>
<dbReference type="InterPro" id="IPR018357">
    <property type="entry name" value="Hexapep_transf_CS"/>
</dbReference>
<dbReference type="InterPro" id="IPR011004">
    <property type="entry name" value="Trimer_LpxA-like_sf"/>
</dbReference>
<evidence type="ECO:0000256" key="7">
    <source>
        <dbReference type="ARBA" id="ARBA00022679"/>
    </source>
</evidence>
<comment type="function">
    <text evidence="19 20">Catalyzes the last two sequential reactions in the de novo biosynthetic pathway for UDP-N-acetylglucosamine (UDP-GlcNAc). The C-terminal domain catalyzes the transfer of acetyl group from acetyl coenzyme A to glucosamine-1-phosphate (GlcN-1-P) to produce N-acetylglucosamine-1-phosphate (GlcNAc-1-P), which is converted into UDP-GlcNAc by the transfer of uridine 5-monophosphate (from uridine 5-triphosphate), a reaction catalyzed by the N-terminal domain.</text>
</comment>
<feature type="binding site" evidence="20">
    <location>
        <position position="351"/>
    </location>
    <ligand>
        <name>UDP-N-acetyl-alpha-D-glucosamine</name>
        <dbReference type="ChEBI" id="CHEBI:57705"/>
    </ligand>
</feature>
<dbReference type="GO" id="GO:0009245">
    <property type="term" value="P:lipid A biosynthetic process"/>
    <property type="evidence" value="ECO:0007669"/>
    <property type="project" value="UniProtKB-UniRule"/>
</dbReference>
<dbReference type="SUPFAM" id="SSF53448">
    <property type="entry name" value="Nucleotide-diphospho-sugar transferases"/>
    <property type="match status" value="1"/>
</dbReference>
<dbReference type="NCBIfam" id="TIGR01173">
    <property type="entry name" value="glmU"/>
    <property type="match status" value="1"/>
</dbReference>
<evidence type="ECO:0000259" key="21">
    <source>
        <dbReference type="Pfam" id="PF00483"/>
    </source>
</evidence>
<protein>
    <recommendedName>
        <fullName evidence="20">Bifunctional protein GlmU</fullName>
    </recommendedName>
    <domain>
        <recommendedName>
            <fullName evidence="20">UDP-N-acetylglucosamine pyrophosphorylase</fullName>
            <ecNumber evidence="20">2.7.7.23</ecNumber>
        </recommendedName>
        <alternativeName>
            <fullName evidence="20">N-acetylglucosamine-1-phosphate uridyltransferase</fullName>
        </alternativeName>
    </domain>
    <domain>
        <recommendedName>
            <fullName evidence="20">Glucosamine-1-phosphate N-acetyltransferase</fullName>
            <ecNumber evidence="20">2.3.1.157</ecNumber>
        </recommendedName>
    </domain>
</protein>
<evidence type="ECO:0000256" key="18">
    <source>
        <dbReference type="ARBA" id="ARBA00048493"/>
    </source>
</evidence>
<dbReference type="GO" id="GO:0071555">
    <property type="term" value="P:cell wall organization"/>
    <property type="evidence" value="ECO:0007669"/>
    <property type="project" value="UniProtKB-KW"/>
</dbReference>
<comment type="pathway">
    <text evidence="20">Bacterial outer membrane biogenesis; LPS lipid A biosynthesis.</text>
</comment>
<feature type="binding site" evidence="20">
    <location>
        <position position="140"/>
    </location>
    <ligand>
        <name>UDP-N-acetyl-alpha-D-glucosamine</name>
        <dbReference type="ChEBI" id="CHEBI:57705"/>
    </ligand>
</feature>
<evidence type="ECO:0000256" key="17">
    <source>
        <dbReference type="ARBA" id="ARBA00048247"/>
    </source>
</evidence>
<keyword evidence="23" id="KW-1185">Reference proteome</keyword>
<dbReference type="GO" id="GO:0003977">
    <property type="term" value="F:UDP-N-acetylglucosamine diphosphorylase activity"/>
    <property type="evidence" value="ECO:0007669"/>
    <property type="project" value="UniProtKB-UniRule"/>
</dbReference>
<feature type="binding site" evidence="20">
    <location>
        <position position="155"/>
    </location>
    <ligand>
        <name>UDP-N-acetyl-alpha-D-glucosamine</name>
        <dbReference type="ChEBI" id="CHEBI:57705"/>
    </ligand>
</feature>
<dbReference type="Gene3D" id="2.160.10.10">
    <property type="entry name" value="Hexapeptide repeat proteins"/>
    <property type="match status" value="1"/>
</dbReference>
<dbReference type="Pfam" id="PF00132">
    <property type="entry name" value="Hexapep"/>
    <property type="match status" value="1"/>
</dbReference>
<feature type="binding site" evidence="20">
    <location>
        <begin position="9"/>
        <end position="12"/>
    </location>
    <ligand>
        <name>UDP-N-acetyl-alpha-D-glucosamine</name>
        <dbReference type="ChEBI" id="CHEBI:57705"/>
    </ligand>
</feature>
<keyword evidence="12 20" id="KW-0133">Cell shape</keyword>
<dbReference type="UniPathway" id="UPA00973"/>
<comment type="similarity">
    <text evidence="5 20">In the N-terminal section; belongs to the N-acetylglucosamine-1-phosphate uridyltransferase family.</text>
</comment>
<feature type="region of interest" description="Linker" evidence="20">
    <location>
        <begin position="231"/>
        <end position="251"/>
    </location>
</feature>
<dbReference type="CDD" id="cd03353">
    <property type="entry name" value="LbH_GlmU_C"/>
    <property type="match status" value="1"/>
</dbReference>
<dbReference type="PATRIC" id="fig|1122219.3.peg.1897"/>
<feature type="binding site" evidence="20">
    <location>
        <position position="440"/>
    </location>
    <ligand>
        <name>acetyl-CoA</name>
        <dbReference type="ChEBI" id="CHEBI:57288"/>
    </ligand>
</feature>
<evidence type="ECO:0000256" key="16">
    <source>
        <dbReference type="ARBA" id="ARBA00023316"/>
    </source>
</evidence>
<dbReference type="EC" id="2.3.1.157" evidence="20"/>
<evidence type="ECO:0000256" key="20">
    <source>
        <dbReference type="HAMAP-Rule" id="MF_01631"/>
    </source>
</evidence>
<keyword evidence="10 20" id="KW-0677">Repeat</keyword>
<dbReference type="Pfam" id="PF00483">
    <property type="entry name" value="NTP_transferase"/>
    <property type="match status" value="1"/>
</dbReference>
<keyword evidence="7 20" id="KW-0808">Transferase</keyword>
<feature type="binding site" evidence="20">
    <location>
        <position position="103"/>
    </location>
    <ligand>
        <name>Mg(2+)</name>
        <dbReference type="ChEBI" id="CHEBI:18420"/>
    </ligand>
</feature>
<name>A0A0J6ZMB4_9FIRM</name>
<comment type="similarity">
    <text evidence="4 20">In the C-terminal section; belongs to the transferase hexapeptide repeat family.</text>
</comment>
<keyword evidence="6 20" id="KW-0963">Cytoplasm</keyword>
<evidence type="ECO:0000256" key="14">
    <source>
        <dbReference type="ARBA" id="ARBA00023268"/>
    </source>
</evidence>
<evidence type="ECO:0000256" key="2">
    <source>
        <dbReference type="ARBA" id="ARBA00005166"/>
    </source>
</evidence>
<dbReference type="EC" id="2.7.7.23" evidence="20"/>
<comment type="pathway">
    <text evidence="2 20">Nucleotide-sugar biosynthesis; UDP-N-acetyl-alpha-D-glucosamine biosynthesis; N-acetyl-alpha-D-glucosamine 1-phosphate from alpha-D-glucosamine 6-phosphate (route II): step 2/2.</text>
</comment>
<dbReference type="STRING" id="39029.BSR42_01815"/>
<feature type="region of interest" description="Pyrophosphorylase" evidence="20">
    <location>
        <begin position="1"/>
        <end position="230"/>
    </location>
</feature>
<evidence type="ECO:0000256" key="9">
    <source>
        <dbReference type="ARBA" id="ARBA00022723"/>
    </source>
</evidence>
<evidence type="ECO:0000256" key="1">
    <source>
        <dbReference type="ARBA" id="ARBA00004496"/>
    </source>
</evidence>
<dbReference type="NCBIfam" id="NF010934">
    <property type="entry name" value="PRK14354.1"/>
    <property type="match status" value="1"/>
</dbReference>
<evidence type="ECO:0000313" key="22">
    <source>
        <dbReference type="EMBL" id="KMO86011.1"/>
    </source>
</evidence>
<dbReference type="CDD" id="cd02540">
    <property type="entry name" value="GT2_GlmU_N_bac"/>
    <property type="match status" value="1"/>
</dbReference>
<dbReference type="PANTHER" id="PTHR43584">
    <property type="entry name" value="NUCLEOTIDYL TRANSFERASE"/>
    <property type="match status" value="1"/>
</dbReference>
<evidence type="ECO:0000256" key="4">
    <source>
        <dbReference type="ARBA" id="ARBA00007707"/>
    </source>
</evidence>
<feature type="binding site" evidence="20">
    <location>
        <position position="377"/>
    </location>
    <ligand>
        <name>UDP-N-acetyl-alpha-D-glucosamine</name>
        <dbReference type="ChEBI" id="CHEBI:57705"/>
    </ligand>
</feature>
<dbReference type="GO" id="GO:0000902">
    <property type="term" value="P:cell morphogenesis"/>
    <property type="evidence" value="ECO:0007669"/>
    <property type="project" value="UniProtKB-UniRule"/>
</dbReference>
<accession>A0A0J6ZMB4</accession>
<evidence type="ECO:0000313" key="23">
    <source>
        <dbReference type="Proteomes" id="UP000036503"/>
    </source>
</evidence>
<dbReference type="AlphaFoldDB" id="A0A0J6ZMB4"/>
<keyword evidence="13 20" id="KW-0573">Peptidoglycan synthesis</keyword>
<dbReference type="FunCoup" id="A0A0J6ZMB4">
    <property type="interactions" value="312"/>
</dbReference>
<feature type="binding site" evidence="20">
    <location>
        <begin position="386"/>
        <end position="387"/>
    </location>
    <ligand>
        <name>acetyl-CoA</name>
        <dbReference type="ChEBI" id="CHEBI:57288"/>
    </ligand>
</feature>
<feature type="binding site" evidence="20">
    <location>
        <position position="23"/>
    </location>
    <ligand>
        <name>UDP-N-acetyl-alpha-D-glucosamine</name>
        <dbReference type="ChEBI" id="CHEBI:57705"/>
    </ligand>
</feature>
<feature type="active site" description="Proton acceptor" evidence="20">
    <location>
        <position position="363"/>
    </location>
</feature>
<dbReference type="PANTHER" id="PTHR43584:SF3">
    <property type="entry name" value="BIFUNCTIONAL PROTEIN GLMU"/>
    <property type="match status" value="1"/>
</dbReference>
<feature type="binding site" evidence="20">
    <location>
        <position position="423"/>
    </location>
    <ligand>
        <name>acetyl-CoA</name>
        <dbReference type="ChEBI" id="CHEBI:57288"/>
    </ligand>
</feature>
<evidence type="ECO:0000256" key="13">
    <source>
        <dbReference type="ARBA" id="ARBA00022984"/>
    </source>
</evidence>
<dbReference type="UniPathway" id="UPA00113">
    <property type="reaction ID" value="UER00532"/>
</dbReference>
<dbReference type="GO" id="GO:0019134">
    <property type="term" value="F:glucosamine-1-phosphate N-acetyltransferase activity"/>
    <property type="evidence" value="ECO:0007669"/>
    <property type="project" value="UniProtKB-UniRule"/>
</dbReference>
<comment type="catalytic activity">
    <reaction evidence="18 20">
        <text>N-acetyl-alpha-D-glucosamine 1-phosphate + UTP + H(+) = UDP-N-acetyl-alpha-D-glucosamine + diphosphate</text>
        <dbReference type="Rhea" id="RHEA:13509"/>
        <dbReference type="ChEBI" id="CHEBI:15378"/>
        <dbReference type="ChEBI" id="CHEBI:33019"/>
        <dbReference type="ChEBI" id="CHEBI:46398"/>
        <dbReference type="ChEBI" id="CHEBI:57705"/>
        <dbReference type="ChEBI" id="CHEBI:57776"/>
        <dbReference type="EC" id="2.7.7.23"/>
    </reaction>
</comment>
<dbReference type="GO" id="GO:0005737">
    <property type="term" value="C:cytoplasm"/>
    <property type="evidence" value="ECO:0007669"/>
    <property type="project" value="UniProtKB-SubCell"/>
</dbReference>
<dbReference type="RefSeq" id="WP_048514758.1">
    <property type="nucleotide sequence ID" value="NZ_FUXD01000033.1"/>
</dbReference>
<evidence type="ECO:0000256" key="15">
    <source>
        <dbReference type="ARBA" id="ARBA00023315"/>
    </source>
</evidence>
<dbReference type="HAMAP" id="MF_01631">
    <property type="entry name" value="GlmU"/>
    <property type="match status" value="1"/>
</dbReference>
<dbReference type="GO" id="GO:0006048">
    <property type="term" value="P:UDP-N-acetylglucosamine biosynthetic process"/>
    <property type="evidence" value="ECO:0007669"/>
    <property type="project" value="UniProtKB-UniPathway"/>
</dbReference>
<comment type="subcellular location">
    <subcellularLocation>
        <location evidence="1 20">Cytoplasm</location>
    </subcellularLocation>
</comment>